<organism evidence="1 2">
    <name type="scientific">Botrytis elliptica</name>
    <dbReference type="NCBI Taxonomy" id="278938"/>
    <lineage>
        <taxon>Eukaryota</taxon>
        <taxon>Fungi</taxon>
        <taxon>Dikarya</taxon>
        <taxon>Ascomycota</taxon>
        <taxon>Pezizomycotina</taxon>
        <taxon>Leotiomycetes</taxon>
        <taxon>Helotiales</taxon>
        <taxon>Sclerotiniaceae</taxon>
        <taxon>Botrytis</taxon>
    </lineage>
</organism>
<accession>A0A4Z1JV82</accession>
<comment type="caution">
    <text evidence="1">The sequence shown here is derived from an EMBL/GenBank/DDBJ whole genome shotgun (WGS) entry which is preliminary data.</text>
</comment>
<reference evidence="1 2" key="1">
    <citation type="submission" date="2017-12" db="EMBL/GenBank/DDBJ databases">
        <title>Comparative genomics of Botrytis spp.</title>
        <authorList>
            <person name="Valero-Jimenez C.A."/>
            <person name="Tapia P."/>
            <person name="Veloso J."/>
            <person name="Silva-Moreno E."/>
            <person name="Staats M."/>
            <person name="Valdes J.H."/>
            <person name="Van Kan J.A.L."/>
        </authorList>
    </citation>
    <scope>NUCLEOTIDE SEQUENCE [LARGE SCALE GENOMIC DNA]</scope>
    <source>
        <strain evidence="1 2">Be9601</strain>
    </source>
</reference>
<keyword evidence="2" id="KW-1185">Reference proteome</keyword>
<gene>
    <name evidence="1" type="ORF">BELL_0101g00100</name>
</gene>
<sequence>MIREEESHEWSLCAVFYPDLFPKDEVGLKYLRMTTENCRKFQRQSQELKSTSDDSNNWFDLAEPCDRHDKSNSQKLFCLFTIVHIHSGLVMIRGDSCGLATAHPPQGHFLLRDYEQLIEERVNLWRTLPGYDEWVEGGLAGHRKWLENLEESKPKECLHDAW</sequence>
<proteinExistence type="predicted"/>
<evidence type="ECO:0000313" key="1">
    <source>
        <dbReference type="EMBL" id="TGO77565.1"/>
    </source>
</evidence>
<dbReference type="Proteomes" id="UP000297229">
    <property type="component" value="Unassembled WGS sequence"/>
</dbReference>
<dbReference type="EMBL" id="PQXM01000101">
    <property type="protein sequence ID" value="TGO77565.1"/>
    <property type="molecule type" value="Genomic_DNA"/>
</dbReference>
<evidence type="ECO:0000313" key="2">
    <source>
        <dbReference type="Proteomes" id="UP000297229"/>
    </source>
</evidence>
<dbReference type="AlphaFoldDB" id="A0A4Z1JV82"/>
<name>A0A4Z1JV82_9HELO</name>
<protein>
    <submittedName>
        <fullName evidence="1">Uncharacterized protein</fullName>
    </submittedName>
</protein>